<proteinExistence type="predicted"/>
<dbReference type="KEGG" id="daer:H9K75_10380"/>
<dbReference type="InterPro" id="IPR025421">
    <property type="entry name" value="DUF4148"/>
</dbReference>
<keyword evidence="2" id="KW-0732">Signal</keyword>
<dbReference type="Pfam" id="PF13663">
    <property type="entry name" value="DUF4148"/>
    <property type="match status" value="1"/>
</dbReference>
<sequence length="114" mass="12992">MQKTRTSILLSMAFAALSLTTMNSAFANSYIHSTNTEKGYVVYPEHFKSDKTRAQVQAEAVEFVKNGGTETFRSQNYPVKDTSHASNKTRKQVTDEFLNESPEQRKSRLEMYRG</sequence>
<organism evidence="3 4">
    <name type="scientific">Diaphorobacter aerolatus</name>
    <dbReference type="NCBI Taxonomy" id="1288495"/>
    <lineage>
        <taxon>Bacteria</taxon>
        <taxon>Pseudomonadati</taxon>
        <taxon>Pseudomonadota</taxon>
        <taxon>Betaproteobacteria</taxon>
        <taxon>Burkholderiales</taxon>
        <taxon>Comamonadaceae</taxon>
        <taxon>Diaphorobacter</taxon>
    </lineage>
</organism>
<reference evidence="3 4" key="1">
    <citation type="submission" date="2020-08" db="EMBL/GenBank/DDBJ databases">
        <title>Genome sequence of Diaphorobacter aerolatus KACC 16536T.</title>
        <authorList>
            <person name="Hyun D.-W."/>
            <person name="Bae J.-W."/>
        </authorList>
    </citation>
    <scope>NUCLEOTIDE SEQUENCE [LARGE SCALE GENOMIC DNA]</scope>
    <source>
        <strain evidence="3 4">KACC 16536</strain>
    </source>
</reference>
<keyword evidence="4" id="KW-1185">Reference proteome</keyword>
<feature type="signal peptide" evidence="2">
    <location>
        <begin position="1"/>
        <end position="27"/>
    </location>
</feature>
<dbReference type="Proteomes" id="UP000516028">
    <property type="component" value="Chromosome"/>
</dbReference>
<accession>A0A7H0GPG4</accession>
<dbReference type="EMBL" id="CP060783">
    <property type="protein sequence ID" value="QNP50180.1"/>
    <property type="molecule type" value="Genomic_DNA"/>
</dbReference>
<evidence type="ECO:0000256" key="2">
    <source>
        <dbReference type="SAM" id="SignalP"/>
    </source>
</evidence>
<evidence type="ECO:0000313" key="4">
    <source>
        <dbReference type="Proteomes" id="UP000516028"/>
    </source>
</evidence>
<dbReference type="RefSeq" id="WP_187725709.1">
    <property type="nucleotide sequence ID" value="NZ_CP060783.1"/>
</dbReference>
<dbReference type="AlphaFoldDB" id="A0A7H0GPG4"/>
<feature type="region of interest" description="Disordered" evidence="1">
    <location>
        <begin position="72"/>
        <end position="114"/>
    </location>
</feature>
<evidence type="ECO:0000256" key="1">
    <source>
        <dbReference type="SAM" id="MobiDB-lite"/>
    </source>
</evidence>
<gene>
    <name evidence="3" type="ORF">H9K75_10380</name>
</gene>
<evidence type="ECO:0000313" key="3">
    <source>
        <dbReference type="EMBL" id="QNP50180.1"/>
    </source>
</evidence>
<feature type="compositionally biased region" description="Basic and acidic residues" evidence="1">
    <location>
        <begin position="102"/>
        <end position="114"/>
    </location>
</feature>
<feature type="chain" id="PRO_5029006259" evidence="2">
    <location>
        <begin position="28"/>
        <end position="114"/>
    </location>
</feature>
<name>A0A7H0GPG4_9BURK</name>
<protein>
    <submittedName>
        <fullName evidence="3">DUF4148 domain-containing protein</fullName>
    </submittedName>
</protein>